<dbReference type="AlphaFoldDB" id="B4GQ32"/>
<gene>
    <name evidence="2" type="primary">Dper\GL14806</name>
    <name evidence="2" type="ORF">Dper_GL14806</name>
</gene>
<dbReference type="PhylomeDB" id="B4GQ32"/>
<dbReference type="STRING" id="7234.B4GQ32"/>
<dbReference type="PANTHER" id="PTHR13542">
    <property type="entry name" value="LSM12 HOMOLOG"/>
    <property type="match status" value="1"/>
</dbReference>
<dbReference type="OMA" id="FNPFPIG"/>
<dbReference type="eggNOG" id="KOG4401">
    <property type="taxonomic scope" value="Eukaryota"/>
</dbReference>
<accession>B4GQ32</accession>
<dbReference type="Proteomes" id="UP000008744">
    <property type="component" value="Unassembled WGS sequence"/>
</dbReference>
<dbReference type="PROSITE" id="PS52001">
    <property type="entry name" value="AD"/>
    <property type="match status" value="1"/>
</dbReference>
<dbReference type="HOGENOM" id="CLU_073383_2_0_1"/>
<dbReference type="OrthoDB" id="1057137at2759"/>
<dbReference type="InterPro" id="IPR048478">
    <property type="entry name" value="LSM12_LSM"/>
</dbReference>
<protein>
    <submittedName>
        <fullName evidence="2">GL14806</fullName>
    </submittedName>
</protein>
<dbReference type="InterPro" id="IPR019181">
    <property type="entry name" value="LSM12_ABD"/>
</dbReference>
<dbReference type="KEGG" id="dpe:6595685"/>
<proteinExistence type="predicted"/>
<evidence type="ECO:0000313" key="2">
    <source>
        <dbReference type="EMBL" id="EDW39704.1"/>
    </source>
</evidence>
<dbReference type="InterPro" id="IPR047574">
    <property type="entry name" value="AD"/>
</dbReference>
<evidence type="ECO:0000259" key="1">
    <source>
        <dbReference type="PROSITE" id="PS52001"/>
    </source>
</evidence>
<organism evidence="3">
    <name type="scientific">Drosophila persimilis</name>
    <name type="common">Fruit fly</name>
    <dbReference type="NCBI Taxonomy" id="7234"/>
    <lineage>
        <taxon>Eukaryota</taxon>
        <taxon>Metazoa</taxon>
        <taxon>Ecdysozoa</taxon>
        <taxon>Arthropoda</taxon>
        <taxon>Hexapoda</taxon>
        <taxon>Insecta</taxon>
        <taxon>Pterygota</taxon>
        <taxon>Neoptera</taxon>
        <taxon>Endopterygota</taxon>
        <taxon>Diptera</taxon>
        <taxon>Brachycera</taxon>
        <taxon>Muscomorpha</taxon>
        <taxon>Ephydroidea</taxon>
        <taxon>Drosophilidae</taxon>
        <taxon>Drosophila</taxon>
        <taxon>Sophophora</taxon>
    </lineage>
</organism>
<sequence>MLKAIEGAKGSKIAESLSCFTVGSTVRCKTCSDEEVLGKVVAFDAGTKLLMLEAPIKKRGASGRMLCERSIVNLNFCIDLEVVEEVAMPKKIPVPDALDLQKLQKRFDNAVKQRLKFLKSYHPKVSPMGTAIYCQFANYLGEDQVSWLEEDTKISIFVKQQVIIDPPYGVANINTATEATKLLTYVQRIVQEINSQN</sequence>
<feature type="domain" description="AD" evidence="1">
    <location>
        <begin position="96"/>
        <end position="197"/>
    </location>
</feature>
<name>B4GQ32_DROPE</name>
<dbReference type="Pfam" id="PF09793">
    <property type="entry name" value="AD"/>
    <property type="match status" value="1"/>
</dbReference>
<evidence type="ECO:0000313" key="3">
    <source>
        <dbReference type="Proteomes" id="UP000008744"/>
    </source>
</evidence>
<dbReference type="InterPro" id="IPR039683">
    <property type="entry name" value="Lsm12-like"/>
</dbReference>
<dbReference type="EMBL" id="CH479187">
    <property type="protein sequence ID" value="EDW39704.1"/>
    <property type="molecule type" value="Genomic_DNA"/>
</dbReference>
<dbReference type="Pfam" id="PF21166">
    <property type="entry name" value="LSM12_LSM"/>
    <property type="match status" value="1"/>
</dbReference>
<dbReference type="SMART" id="SM00995">
    <property type="entry name" value="AD"/>
    <property type="match status" value="1"/>
</dbReference>
<keyword evidence="3" id="KW-1185">Reference proteome</keyword>
<reference evidence="2 3" key="1">
    <citation type="journal article" date="2007" name="Nature">
        <title>Evolution of genes and genomes on the Drosophila phylogeny.</title>
        <authorList>
            <consortium name="Drosophila 12 Genomes Consortium"/>
            <person name="Clark A.G."/>
            <person name="Eisen M.B."/>
            <person name="Smith D.R."/>
            <person name="Bergman C.M."/>
            <person name="Oliver B."/>
            <person name="Markow T.A."/>
            <person name="Kaufman T.C."/>
            <person name="Kellis M."/>
            <person name="Gelbart W."/>
            <person name="Iyer V.N."/>
            <person name="Pollard D.A."/>
            <person name="Sackton T.B."/>
            <person name="Larracuente A.M."/>
            <person name="Singh N.D."/>
            <person name="Abad J.P."/>
            <person name="Abt D.N."/>
            <person name="Adryan B."/>
            <person name="Aguade M."/>
            <person name="Akashi H."/>
            <person name="Anderson W.W."/>
            <person name="Aquadro C.F."/>
            <person name="Ardell D.H."/>
            <person name="Arguello R."/>
            <person name="Artieri C.G."/>
            <person name="Barbash D.A."/>
            <person name="Barker D."/>
            <person name="Barsanti P."/>
            <person name="Batterham P."/>
            <person name="Batzoglou S."/>
            <person name="Begun D."/>
            <person name="Bhutkar A."/>
            <person name="Blanco E."/>
            <person name="Bosak S.A."/>
            <person name="Bradley R.K."/>
            <person name="Brand A.D."/>
            <person name="Brent M.R."/>
            <person name="Brooks A.N."/>
            <person name="Brown R.H."/>
            <person name="Butlin R.K."/>
            <person name="Caggese C."/>
            <person name="Calvi B.R."/>
            <person name="Bernardo de Carvalho A."/>
            <person name="Caspi A."/>
            <person name="Castrezana S."/>
            <person name="Celniker S.E."/>
            <person name="Chang J.L."/>
            <person name="Chapple C."/>
            <person name="Chatterji S."/>
            <person name="Chinwalla A."/>
            <person name="Civetta A."/>
            <person name="Clifton S.W."/>
            <person name="Comeron J.M."/>
            <person name="Costello J.C."/>
            <person name="Coyne J.A."/>
            <person name="Daub J."/>
            <person name="David R.G."/>
            <person name="Delcher A.L."/>
            <person name="Delehaunty K."/>
            <person name="Do C.B."/>
            <person name="Ebling H."/>
            <person name="Edwards K."/>
            <person name="Eickbush T."/>
            <person name="Evans J.D."/>
            <person name="Filipski A."/>
            <person name="Findeiss S."/>
            <person name="Freyhult E."/>
            <person name="Fulton L."/>
            <person name="Fulton R."/>
            <person name="Garcia A.C."/>
            <person name="Gardiner A."/>
            <person name="Garfield D.A."/>
            <person name="Garvin B.E."/>
            <person name="Gibson G."/>
            <person name="Gilbert D."/>
            <person name="Gnerre S."/>
            <person name="Godfrey J."/>
            <person name="Good R."/>
            <person name="Gotea V."/>
            <person name="Gravely B."/>
            <person name="Greenberg A.J."/>
            <person name="Griffiths-Jones S."/>
            <person name="Gross S."/>
            <person name="Guigo R."/>
            <person name="Gustafson E.A."/>
            <person name="Haerty W."/>
            <person name="Hahn M.W."/>
            <person name="Halligan D.L."/>
            <person name="Halpern A.L."/>
            <person name="Halter G.M."/>
            <person name="Han M.V."/>
            <person name="Heger A."/>
            <person name="Hillier L."/>
            <person name="Hinrichs A.S."/>
            <person name="Holmes I."/>
            <person name="Hoskins R.A."/>
            <person name="Hubisz M.J."/>
            <person name="Hultmark D."/>
            <person name="Huntley M.A."/>
            <person name="Jaffe D.B."/>
            <person name="Jagadeeshan S."/>
            <person name="Jeck W.R."/>
            <person name="Johnson J."/>
            <person name="Jones C.D."/>
            <person name="Jordan W.C."/>
            <person name="Karpen G.H."/>
            <person name="Kataoka E."/>
            <person name="Keightley P.D."/>
            <person name="Kheradpour P."/>
            <person name="Kirkness E.F."/>
            <person name="Koerich L.B."/>
            <person name="Kristiansen K."/>
            <person name="Kudrna D."/>
            <person name="Kulathinal R.J."/>
            <person name="Kumar S."/>
            <person name="Kwok R."/>
            <person name="Lander E."/>
            <person name="Langley C.H."/>
            <person name="Lapoint R."/>
            <person name="Lazzaro B.P."/>
            <person name="Lee S.J."/>
            <person name="Levesque L."/>
            <person name="Li R."/>
            <person name="Lin C.F."/>
            <person name="Lin M.F."/>
            <person name="Lindblad-Toh K."/>
            <person name="Llopart A."/>
            <person name="Long M."/>
            <person name="Low L."/>
            <person name="Lozovsky E."/>
            <person name="Lu J."/>
            <person name="Luo M."/>
            <person name="Machado C.A."/>
            <person name="Makalowski W."/>
            <person name="Marzo M."/>
            <person name="Matsuda M."/>
            <person name="Matzkin L."/>
            <person name="McAllister B."/>
            <person name="McBride C.S."/>
            <person name="McKernan B."/>
            <person name="McKernan K."/>
            <person name="Mendez-Lago M."/>
            <person name="Minx P."/>
            <person name="Mollenhauer M.U."/>
            <person name="Montooth K."/>
            <person name="Mount S.M."/>
            <person name="Mu X."/>
            <person name="Myers E."/>
            <person name="Negre B."/>
            <person name="Newfeld S."/>
            <person name="Nielsen R."/>
            <person name="Noor M.A."/>
            <person name="O'Grady P."/>
            <person name="Pachter L."/>
            <person name="Papaceit M."/>
            <person name="Parisi M.J."/>
            <person name="Parisi M."/>
            <person name="Parts L."/>
            <person name="Pedersen J.S."/>
            <person name="Pesole G."/>
            <person name="Phillippy A.M."/>
            <person name="Ponting C.P."/>
            <person name="Pop M."/>
            <person name="Porcelli D."/>
            <person name="Powell J.R."/>
            <person name="Prohaska S."/>
            <person name="Pruitt K."/>
            <person name="Puig M."/>
            <person name="Quesneville H."/>
            <person name="Ram K.R."/>
            <person name="Rand D."/>
            <person name="Rasmussen M.D."/>
            <person name="Reed L.K."/>
            <person name="Reenan R."/>
            <person name="Reily A."/>
            <person name="Remington K.A."/>
            <person name="Rieger T.T."/>
            <person name="Ritchie M.G."/>
            <person name="Robin C."/>
            <person name="Rogers Y.H."/>
            <person name="Rohde C."/>
            <person name="Rozas J."/>
            <person name="Rubenfield M.J."/>
            <person name="Ruiz A."/>
            <person name="Russo S."/>
            <person name="Salzberg S.L."/>
            <person name="Sanchez-Gracia A."/>
            <person name="Saranga D.J."/>
            <person name="Sato H."/>
            <person name="Schaeffer S.W."/>
            <person name="Schatz M.C."/>
            <person name="Schlenke T."/>
            <person name="Schwartz R."/>
            <person name="Segarra C."/>
            <person name="Singh R.S."/>
            <person name="Sirot L."/>
            <person name="Sirota M."/>
            <person name="Sisneros N.B."/>
            <person name="Smith C.D."/>
            <person name="Smith T.F."/>
            <person name="Spieth J."/>
            <person name="Stage D.E."/>
            <person name="Stark A."/>
            <person name="Stephan W."/>
            <person name="Strausberg R.L."/>
            <person name="Strempel S."/>
            <person name="Sturgill D."/>
            <person name="Sutton G."/>
            <person name="Sutton G.G."/>
            <person name="Tao W."/>
            <person name="Teichmann S."/>
            <person name="Tobari Y.N."/>
            <person name="Tomimura Y."/>
            <person name="Tsolas J.M."/>
            <person name="Valente V.L."/>
            <person name="Venter E."/>
            <person name="Venter J.C."/>
            <person name="Vicario S."/>
            <person name="Vieira F.G."/>
            <person name="Vilella A.J."/>
            <person name="Villasante A."/>
            <person name="Walenz B."/>
            <person name="Wang J."/>
            <person name="Wasserman M."/>
            <person name="Watts T."/>
            <person name="Wilson D."/>
            <person name="Wilson R.K."/>
            <person name="Wing R.A."/>
            <person name="Wolfner M.F."/>
            <person name="Wong A."/>
            <person name="Wong G.K."/>
            <person name="Wu C.I."/>
            <person name="Wu G."/>
            <person name="Yamamoto D."/>
            <person name="Yang H.P."/>
            <person name="Yang S.P."/>
            <person name="Yorke J.A."/>
            <person name="Yoshida K."/>
            <person name="Zdobnov E."/>
            <person name="Zhang P."/>
            <person name="Zhang Y."/>
            <person name="Zimin A.V."/>
            <person name="Baldwin J."/>
            <person name="Abdouelleil A."/>
            <person name="Abdulkadir J."/>
            <person name="Abebe A."/>
            <person name="Abera B."/>
            <person name="Abreu J."/>
            <person name="Acer S.C."/>
            <person name="Aftuck L."/>
            <person name="Alexander A."/>
            <person name="An P."/>
            <person name="Anderson E."/>
            <person name="Anderson S."/>
            <person name="Arachi H."/>
            <person name="Azer M."/>
            <person name="Bachantsang P."/>
            <person name="Barry A."/>
            <person name="Bayul T."/>
            <person name="Berlin A."/>
            <person name="Bessette D."/>
            <person name="Bloom T."/>
            <person name="Blye J."/>
            <person name="Boguslavskiy L."/>
            <person name="Bonnet C."/>
            <person name="Boukhgalter B."/>
            <person name="Bourzgui I."/>
            <person name="Brown A."/>
            <person name="Cahill P."/>
            <person name="Channer S."/>
            <person name="Cheshatsang Y."/>
            <person name="Chuda L."/>
            <person name="Citroen M."/>
            <person name="Collymore A."/>
            <person name="Cooke P."/>
            <person name="Costello M."/>
            <person name="D'Aco K."/>
            <person name="Daza R."/>
            <person name="De Haan G."/>
            <person name="DeGray S."/>
            <person name="DeMaso C."/>
            <person name="Dhargay N."/>
            <person name="Dooley K."/>
            <person name="Dooley E."/>
            <person name="Doricent M."/>
            <person name="Dorje P."/>
            <person name="Dorjee K."/>
            <person name="Dupes A."/>
            <person name="Elong R."/>
            <person name="Falk J."/>
            <person name="Farina A."/>
            <person name="Faro S."/>
            <person name="Ferguson D."/>
            <person name="Fisher S."/>
            <person name="Foley C.D."/>
            <person name="Franke A."/>
            <person name="Friedrich D."/>
            <person name="Gadbois L."/>
            <person name="Gearin G."/>
            <person name="Gearin C.R."/>
            <person name="Giannoukos G."/>
            <person name="Goode T."/>
            <person name="Graham J."/>
            <person name="Grandbois E."/>
            <person name="Grewal S."/>
            <person name="Gyaltsen K."/>
            <person name="Hafez N."/>
            <person name="Hagos B."/>
            <person name="Hall J."/>
            <person name="Henson C."/>
            <person name="Hollinger A."/>
            <person name="Honan T."/>
            <person name="Huard M.D."/>
            <person name="Hughes L."/>
            <person name="Hurhula B."/>
            <person name="Husby M.E."/>
            <person name="Kamat A."/>
            <person name="Kanga B."/>
            <person name="Kashin S."/>
            <person name="Khazanovich D."/>
            <person name="Kisner P."/>
            <person name="Lance K."/>
            <person name="Lara M."/>
            <person name="Lee W."/>
            <person name="Lennon N."/>
            <person name="Letendre F."/>
            <person name="LeVine R."/>
            <person name="Lipovsky A."/>
            <person name="Liu X."/>
            <person name="Liu J."/>
            <person name="Liu S."/>
            <person name="Lokyitsang T."/>
            <person name="Lokyitsang Y."/>
            <person name="Lubonja R."/>
            <person name="Lui A."/>
            <person name="MacDonald P."/>
            <person name="Magnisalis V."/>
            <person name="Maru K."/>
            <person name="Matthews C."/>
            <person name="McCusker W."/>
            <person name="McDonough S."/>
            <person name="Mehta T."/>
            <person name="Meldrim J."/>
            <person name="Meneus L."/>
            <person name="Mihai O."/>
            <person name="Mihalev A."/>
            <person name="Mihova T."/>
            <person name="Mittelman R."/>
            <person name="Mlenga V."/>
            <person name="Montmayeur A."/>
            <person name="Mulrain L."/>
            <person name="Navidi A."/>
            <person name="Naylor J."/>
            <person name="Negash T."/>
            <person name="Nguyen T."/>
            <person name="Nguyen N."/>
            <person name="Nicol R."/>
            <person name="Norbu C."/>
            <person name="Norbu N."/>
            <person name="Novod N."/>
            <person name="O'Neill B."/>
            <person name="Osman S."/>
            <person name="Markiewicz E."/>
            <person name="Oyono O.L."/>
            <person name="Patti C."/>
            <person name="Phunkhang P."/>
            <person name="Pierre F."/>
            <person name="Priest M."/>
            <person name="Raghuraman S."/>
            <person name="Rege F."/>
            <person name="Reyes R."/>
            <person name="Rise C."/>
            <person name="Rogov P."/>
            <person name="Ross K."/>
            <person name="Ryan E."/>
            <person name="Settipalli S."/>
            <person name="Shea T."/>
            <person name="Sherpa N."/>
            <person name="Shi L."/>
            <person name="Shih D."/>
            <person name="Sparrow T."/>
            <person name="Spaulding J."/>
            <person name="Stalker J."/>
            <person name="Stange-Thomann N."/>
            <person name="Stavropoulos S."/>
            <person name="Stone C."/>
            <person name="Strader C."/>
            <person name="Tesfaye S."/>
            <person name="Thomson T."/>
            <person name="Thoulutsang Y."/>
            <person name="Thoulutsang D."/>
            <person name="Topham K."/>
            <person name="Topping I."/>
            <person name="Tsamla T."/>
            <person name="Vassiliev H."/>
            <person name="Vo A."/>
            <person name="Wangchuk T."/>
            <person name="Wangdi T."/>
            <person name="Weiand M."/>
            <person name="Wilkinson J."/>
            <person name="Wilson A."/>
            <person name="Yadav S."/>
            <person name="Young G."/>
            <person name="Yu Q."/>
            <person name="Zembek L."/>
            <person name="Zhong D."/>
            <person name="Zimmer A."/>
            <person name="Zwirko Z."/>
            <person name="Jaffe D.B."/>
            <person name="Alvarez P."/>
            <person name="Brockman W."/>
            <person name="Butler J."/>
            <person name="Chin C."/>
            <person name="Gnerre S."/>
            <person name="Grabherr M."/>
            <person name="Kleber M."/>
            <person name="Mauceli E."/>
            <person name="MacCallum I."/>
        </authorList>
    </citation>
    <scope>NUCLEOTIDE SEQUENCE [LARGE SCALE GENOMIC DNA]</scope>
    <source>
        <strain evidence="3">MSH-3 / Tucson 14011-0111.49</strain>
    </source>
</reference>